<dbReference type="HOGENOM" id="CLU_000288_46_2_1"/>
<dbReference type="GO" id="GO:0005816">
    <property type="term" value="C:spindle pole body"/>
    <property type="evidence" value="ECO:0007669"/>
    <property type="project" value="TreeGrafter"/>
</dbReference>
<dbReference type="Pfam" id="PF00659">
    <property type="entry name" value="POLO_box"/>
    <property type="match status" value="2"/>
</dbReference>
<proteinExistence type="inferred from homology"/>
<dbReference type="InterPro" id="IPR008271">
    <property type="entry name" value="Ser/Thr_kinase_AS"/>
</dbReference>
<evidence type="ECO:0000256" key="4">
    <source>
        <dbReference type="ARBA" id="ARBA00022741"/>
    </source>
</evidence>
<dbReference type="GO" id="GO:0005524">
    <property type="term" value="F:ATP binding"/>
    <property type="evidence" value="ECO:0007669"/>
    <property type="project" value="UniProtKB-UniRule"/>
</dbReference>
<evidence type="ECO:0000256" key="6">
    <source>
        <dbReference type="ARBA" id="ARBA00022840"/>
    </source>
</evidence>
<evidence type="ECO:0000256" key="1">
    <source>
        <dbReference type="ARBA" id="ARBA00022527"/>
    </source>
</evidence>
<feature type="compositionally biased region" description="Basic and acidic residues" evidence="9">
    <location>
        <begin position="505"/>
        <end position="515"/>
    </location>
</feature>
<evidence type="ECO:0000256" key="8">
    <source>
        <dbReference type="RuleBase" id="RU361162"/>
    </source>
</evidence>
<dbReference type="PROSITE" id="PS00108">
    <property type="entry name" value="PROTEIN_KINASE_ST"/>
    <property type="match status" value="1"/>
</dbReference>
<dbReference type="GO" id="GO:0005634">
    <property type="term" value="C:nucleus"/>
    <property type="evidence" value="ECO:0007669"/>
    <property type="project" value="TreeGrafter"/>
</dbReference>
<dbReference type="PROSITE" id="PS00107">
    <property type="entry name" value="PROTEIN_KINASE_ATP"/>
    <property type="match status" value="1"/>
</dbReference>
<dbReference type="InterPro" id="IPR000959">
    <property type="entry name" value="POLO_box_dom"/>
</dbReference>
<feature type="compositionally biased region" description="Basic and acidic residues" evidence="9">
    <location>
        <begin position="573"/>
        <end position="597"/>
    </location>
</feature>
<dbReference type="InterPro" id="IPR017441">
    <property type="entry name" value="Protein_kinase_ATP_BS"/>
</dbReference>
<feature type="domain" description="Protein kinase" evidence="10">
    <location>
        <begin position="79"/>
        <end position="334"/>
    </location>
</feature>
<keyword evidence="6 7" id="KW-0067">ATP-binding</keyword>
<comment type="catalytic activity">
    <reaction evidence="8">
        <text>L-threonyl-[protein] + ATP = O-phospho-L-threonyl-[protein] + ADP + H(+)</text>
        <dbReference type="Rhea" id="RHEA:46608"/>
        <dbReference type="Rhea" id="RHEA-COMP:11060"/>
        <dbReference type="Rhea" id="RHEA-COMP:11605"/>
        <dbReference type="ChEBI" id="CHEBI:15378"/>
        <dbReference type="ChEBI" id="CHEBI:30013"/>
        <dbReference type="ChEBI" id="CHEBI:30616"/>
        <dbReference type="ChEBI" id="CHEBI:61977"/>
        <dbReference type="ChEBI" id="CHEBI:456216"/>
        <dbReference type="EC" id="2.7.11.21"/>
    </reaction>
</comment>
<keyword evidence="5 8" id="KW-0418">Kinase</keyword>
<dbReference type="Gene3D" id="1.10.510.10">
    <property type="entry name" value="Transferase(Phosphotransferase) domain 1"/>
    <property type="match status" value="1"/>
</dbReference>
<reference evidence="12 13" key="1">
    <citation type="submission" date="2014-04" db="EMBL/GenBank/DDBJ databases">
        <authorList>
            <consortium name="DOE Joint Genome Institute"/>
            <person name="Kuo A."/>
            <person name="Girlanda M."/>
            <person name="Perotto S."/>
            <person name="Kohler A."/>
            <person name="Nagy L.G."/>
            <person name="Floudas D."/>
            <person name="Copeland A."/>
            <person name="Barry K.W."/>
            <person name="Cichocki N."/>
            <person name="Veneault-Fourrey C."/>
            <person name="LaButti K."/>
            <person name="Lindquist E.A."/>
            <person name="Lipzen A."/>
            <person name="Lundell T."/>
            <person name="Morin E."/>
            <person name="Murat C."/>
            <person name="Sun H."/>
            <person name="Tunlid A."/>
            <person name="Henrissat B."/>
            <person name="Grigoriev I.V."/>
            <person name="Hibbett D.S."/>
            <person name="Martin F."/>
            <person name="Nordberg H.P."/>
            <person name="Cantor M.N."/>
            <person name="Hua S.X."/>
        </authorList>
    </citation>
    <scope>NUCLEOTIDE SEQUENCE [LARGE SCALE GENOMIC DNA]</scope>
    <source>
        <strain evidence="12 13">MUT 4182</strain>
    </source>
</reference>
<dbReference type="SUPFAM" id="SSF56112">
    <property type="entry name" value="Protein kinase-like (PK-like)"/>
    <property type="match status" value="1"/>
</dbReference>
<evidence type="ECO:0000256" key="9">
    <source>
        <dbReference type="SAM" id="MobiDB-lite"/>
    </source>
</evidence>
<dbReference type="STRING" id="1051891.A0A0C3KDS3"/>
<dbReference type="InterPro" id="IPR033695">
    <property type="entry name" value="POLO_box_2"/>
</dbReference>
<feature type="compositionally biased region" description="Polar residues" evidence="9">
    <location>
        <begin position="607"/>
        <end position="634"/>
    </location>
</feature>
<feature type="region of interest" description="Disordered" evidence="9">
    <location>
        <begin position="505"/>
        <end position="636"/>
    </location>
</feature>
<dbReference type="Proteomes" id="UP000054248">
    <property type="component" value="Unassembled WGS sequence"/>
</dbReference>
<dbReference type="GO" id="GO:0000922">
    <property type="term" value="C:spindle pole"/>
    <property type="evidence" value="ECO:0007669"/>
    <property type="project" value="TreeGrafter"/>
</dbReference>
<evidence type="ECO:0000313" key="13">
    <source>
        <dbReference type="Proteomes" id="UP000054248"/>
    </source>
</evidence>
<dbReference type="CDD" id="cd13118">
    <property type="entry name" value="POLO_box_1"/>
    <property type="match status" value="1"/>
</dbReference>
<evidence type="ECO:0000259" key="10">
    <source>
        <dbReference type="PROSITE" id="PS50011"/>
    </source>
</evidence>
<sequence length="888" mass="100295">MATYAPRAQAPPYRRSAKYDDKDYRQEPFQPPHQPQHQRAAPPVPPKDDAPAPLPRQNSKTVPPSPPRVIRDTSKGATFTRIGFLGEGGFARVYEVADLRGERSAVKVVTKSSLKTKKSKTKLFAEIKLHGSLLHPNIVGFEGCFEDTEYVYMKLELCQNGSMMDMLRQRRRFLEPEARFYLVQVIGACHYMHTHNVIHRDLKLGNLFLDSNMNVKVGDFGLAALIETPGERKKTICGTPNYIAPEVLFDTANGHSFEVDTWSIGVILYTLVVGKPPFQTKDVKAIYQRIRENNYEFPPDRDLSEEVQHLISQILTPDPLQRPTLFEIIDHPFFVEGLIPSHIPSSALQYAPSFPGITRSVSRNNLARLRRQCMLDEEVGDLSTLSNSMATMSMAPRAVAQIVAQQECDFQKAVAPASPISALLSSARQPLVVGPPSTGMSPLRSSSLMRKLTAAAPQQGGQMSALTSSSSSNVPRSPPRTAKQLATLVEQEEDEVAAVLAKEERNRTRELESQKARIVAQMAPEGEDAAKAGGAGRRDDDDDERENVPPAGQPRDRRKEEDERERDRRRKEREREREREKERERERERERIREQQRRRAGPGVPASTKQAIPQSSKGPVTNVDTAAGSSTNPAASEKLHGFEQVAETLARAFEQKDKGRLFRDPRDDADMDYEHVFIVSWVDYCNKYGMGYALTDGTIGVHFNDSTTLLLSPNKENLDYISSRRAGSVYVRKHFGVAAEQHPEELTSKVYLLKHFEAYMMERLYGNHSFCWDDTDRIEGMDFVQKYFRMKNVIVFKLSNEAIQFNFYDHTKMIISAKGHGVTYLDKHYRKTHHSLSELMQRALSPSTNEQQRKAEEKLLNKLKYCKEVLLSIKTIGCSTTVTPGDDS</sequence>
<keyword evidence="13" id="KW-1185">Reference proteome</keyword>
<dbReference type="EMBL" id="KN823213">
    <property type="protein sequence ID" value="KIO19598.1"/>
    <property type="molecule type" value="Genomic_DNA"/>
</dbReference>
<dbReference type="SUPFAM" id="SSF82615">
    <property type="entry name" value="Polo-box domain"/>
    <property type="match status" value="2"/>
</dbReference>
<dbReference type="GO" id="GO:0007052">
    <property type="term" value="P:mitotic spindle organization"/>
    <property type="evidence" value="ECO:0007669"/>
    <property type="project" value="TreeGrafter"/>
</dbReference>
<feature type="domain" description="POLO box" evidence="11">
    <location>
        <begin position="677"/>
        <end position="762"/>
    </location>
</feature>
<dbReference type="PANTHER" id="PTHR24345">
    <property type="entry name" value="SERINE/THREONINE-PROTEIN KINASE PLK"/>
    <property type="match status" value="1"/>
</dbReference>
<dbReference type="FunFam" id="1.10.510.10:FF:000647">
    <property type="entry name" value="Serine/threonine-protein kinase"/>
    <property type="match status" value="1"/>
</dbReference>
<dbReference type="PROSITE" id="PS50011">
    <property type="entry name" value="PROTEIN_KINASE_DOM"/>
    <property type="match status" value="1"/>
</dbReference>
<name>A0A0C3KDS3_9AGAM</name>
<dbReference type="Gene3D" id="3.30.200.20">
    <property type="entry name" value="Phosphorylase Kinase, domain 1"/>
    <property type="match status" value="1"/>
</dbReference>
<feature type="region of interest" description="Disordered" evidence="9">
    <location>
        <begin position="449"/>
        <end position="481"/>
    </location>
</feature>
<dbReference type="GO" id="GO:0000776">
    <property type="term" value="C:kinetochore"/>
    <property type="evidence" value="ECO:0007669"/>
    <property type="project" value="TreeGrafter"/>
</dbReference>
<feature type="compositionally biased region" description="Basic and acidic residues" evidence="9">
    <location>
        <begin position="17"/>
        <end position="26"/>
    </location>
</feature>
<dbReference type="InterPro" id="IPR011009">
    <property type="entry name" value="Kinase-like_dom_sf"/>
</dbReference>
<dbReference type="Gene3D" id="3.30.1120.30">
    <property type="entry name" value="POLO box domain"/>
    <property type="match status" value="2"/>
</dbReference>
<feature type="binding site" evidence="7">
    <location>
        <position position="107"/>
    </location>
    <ligand>
        <name>ATP</name>
        <dbReference type="ChEBI" id="CHEBI:30616"/>
    </ligand>
</feature>
<keyword evidence="3" id="KW-0677">Repeat</keyword>
<dbReference type="CDD" id="cd13117">
    <property type="entry name" value="POLO_box_2"/>
    <property type="match status" value="1"/>
</dbReference>
<dbReference type="PANTHER" id="PTHR24345:SF0">
    <property type="entry name" value="CELL CYCLE SERINE_THREONINE-PROTEIN KINASE CDC5_MSD2"/>
    <property type="match status" value="1"/>
</dbReference>
<dbReference type="InterPro" id="IPR000719">
    <property type="entry name" value="Prot_kinase_dom"/>
</dbReference>
<feature type="domain" description="POLO box" evidence="11">
    <location>
        <begin position="783"/>
        <end position="864"/>
    </location>
</feature>
<evidence type="ECO:0000256" key="2">
    <source>
        <dbReference type="ARBA" id="ARBA00022679"/>
    </source>
</evidence>
<dbReference type="EC" id="2.7.11.21" evidence="8"/>
<comment type="similarity">
    <text evidence="8">Belongs to the protein kinase superfamily. Ser/Thr protein kinase family. CDC5/Polo subfamily.</text>
</comment>
<accession>A0A0C3KDS3</accession>
<dbReference type="PROSITE" id="PS50078">
    <property type="entry name" value="POLO_BOX"/>
    <property type="match status" value="2"/>
</dbReference>
<evidence type="ECO:0000259" key="11">
    <source>
        <dbReference type="PROSITE" id="PS50078"/>
    </source>
</evidence>
<dbReference type="InterPro" id="IPR036947">
    <property type="entry name" value="POLO_box_dom_sf"/>
</dbReference>
<evidence type="ECO:0000256" key="5">
    <source>
        <dbReference type="ARBA" id="ARBA00022777"/>
    </source>
</evidence>
<evidence type="ECO:0000256" key="7">
    <source>
        <dbReference type="PROSITE-ProRule" id="PRU10141"/>
    </source>
</evidence>
<dbReference type="AlphaFoldDB" id="A0A0C3KDS3"/>
<reference evidence="13" key="2">
    <citation type="submission" date="2015-01" db="EMBL/GenBank/DDBJ databases">
        <title>Evolutionary Origins and Diversification of the Mycorrhizal Mutualists.</title>
        <authorList>
            <consortium name="DOE Joint Genome Institute"/>
            <consortium name="Mycorrhizal Genomics Consortium"/>
            <person name="Kohler A."/>
            <person name="Kuo A."/>
            <person name="Nagy L.G."/>
            <person name="Floudas D."/>
            <person name="Copeland A."/>
            <person name="Barry K.W."/>
            <person name="Cichocki N."/>
            <person name="Veneault-Fourrey C."/>
            <person name="LaButti K."/>
            <person name="Lindquist E.A."/>
            <person name="Lipzen A."/>
            <person name="Lundell T."/>
            <person name="Morin E."/>
            <person name="Murat C."/>
            <person name="Riley R."/>
            <person name="Ohm R."/>
            <person name="Sun H."/>
            <person name="Tunlid A."/>
            <person name="Henrissat B."/>
            <person name="Grigoriev I.V."/>
            <person name="Hibbett D.S."/>
            <person name="Martin F."/>
        </authorList>
    </citation>
    <scope>NUCLEOTIDE SEQUENCE [LARGE SCALE GENOMIC DNA]</scope>
    <source>
        <strain evidence="13">MUT 4182</strain>
    </source>
</reference>
<keyword evidence="4 7" id="KW-0547">Nucleotide-binding</keyword>
<dbReference type="GO" id="GO:0004674">
    <property type="term" value="F:protein serine/threonine kinase activity"/>
    <property type="evidence" value="ECO:0007669"/>
    <property type="project" value="UniProtKB-KW"/>
</dbReference>
<evidence type="ECO:0000256" key="3">
    <source>
        <dbReference type="ARBA" id="ARBA00022737"/>
    </source>
</evidence>
<organism evidence="12 13">
    <name type="scientific">Tulasnella calospora MUT 4182</name>
    <dbReference type="NCBI Taxonomy" id="1051891"/>
    <lineage>
        <taxon>Eukaryota</taxon>
        <taxon>Fungi</taxon>
        <taxon>Dikarya</taxon>
        <taxon>Basidiomycota</taxon>
        <taxon>Agaricomycotina</taxon>
        <taxon>Agaricomycetes</taxon>
        <taxon>Cantharellales</taxon>
        <taxon>Tulasnellaceae</taxon>
        <taxon>Tulasnella</taxon>
    </lineage>
</organism>
<evidence type="ECO:0000313" key="12">
    <source>
        <dbReference type="EMBL" id="KIO19598.1"/>
    </source>
</evidence>
<dbReference type="InterPro" id="IPR033701">
    <property type="entry name" value="POLO_box_1"/>
</dbReference>
<dbReference type="Pfam" id="PF00069">
    <property type="entry name" value="Pkinase"/>
    <property type="match status" value="1"/>
</dbReference>
<dbReference type="GO" id="GO:0005737">
    <property type="term" value="C:cytoplasm"/>
    <property type="evidence" value="ECO:0007669"/>
    <property type="project" value="TreeGrafter"/>
</dbReference>
<dbReference type="OrthoDB" id="408964at2759"/>
<feature type="region of interest" description="Disordered" evidence="9">
    <location>
        <begin position="1"/>
        <end position="73"/>
    </location>
</feature>
<dbReference type="CDD" id="cd14099">
    <property type="entry name" value="STKc_PLK"/>
    <property type="match status" value="1"/>
</dbReference>
<protein>
    <recommendedName>
        <fullName evidence="8">Serine/threonine-protein kinase</fullName>
        <ecNumber evidence="8">2.7.11.21</ecNumber>
    </recommendedName>
</protein>
<gene>
    <name evidence="12" type="ORF">M407DRAFT_82597</name>
</gene>
<dbReference type="SMART" id="SM00220">
    <property type="entry name" value="S_TKc"/>
    <property type="match status" value="1"/>
</dbReference>
<keyword evidence="2 8" id="KW-0808">Transferase</keyword>
<keyword evidence="1 8" id="KW-0723">Serine/threonine-protein kinase</keyword>